<gene>
    <name evidence="1" type="ORF">E2L05_20100</name>
</gene>
<evidence type="ECO:0000313" key="2">
    <source>
        <dbReference type="Proteomes" id="UP000294562"/>
    </source>
</evidence>
<reference evidence="1 2" key="1">
    <citation type="submission" date="2019-03" db="EMBL/GenBank/DDBJ databases">
        <title>Rhodobacteraceae bacterium SM1902, a new member of the family Rhodobacteraceae isolated from Yantai.</title>
        <authorList>
            <person name="Sun Y."/>
        </authorList>
    </citation>
    <scope>NUCLEOTIDE SEQUENCE [LARGE SCALE GENOMIC DNA]</scope>
    <source>
        <strain evidence="1 2">SM1902</strain>
    </source>
</reference>
<name>A0A4R6ACA7_9RHOB</name>
<evidence type="ECO:0000313" key="1">
    <source>
        <dbReference type="EMBL" id="TDL81450.1"/>
    </source>
</evidence>
<comment type="caution">
    <text evidence="1">The sequence shown here is derived from an EMBL/GenBank/DDBJ whole genome shotgun (WGS) entry which is preliminary data.</text>
</comment>
<accession>A0A4R6ACA7</accession>
<dbReference type="Proteomes" id="UP000294562">
    <property type="component" value="Unassembled WGS sequence"/>
</dbReference>
<sequence>MDLFYTSEIGRSAGPCLTARRFVVLFTPRLESPEARDKTGGGIASWVWNRFIVGLESEYRGFRVTLPKIS</sequence>
<dbReference type="EMBL" id="SMZO01000102">
    <property type="protein sequence ID" value="TDL81450.1"/>
    <property type="molecule type" value="Genomic_DNA"/>
</dbReference>
<proteinExistence type="predicted"/>
<protein>
    <submittedName>
        <fullName evidence="1">Uncharacterized protein</fullName>
    </submittedName>
</protein>
<dbReference type="RefSeq" id="WP_133344795.1">
    <property type="nucleotide sequence ID" value="NZ_SMZO01000102.1"/>
</dbReference>
<dbReference type="AlphaFoldDB" id="A0A4R6ACA7"/>
<organism evidence="1 2">
    <name type="scientific">Meridianimarinicoccus aquatilis</name>
    <dbReference type="NCBI Taxonomy" id="2552766"/>
    <lineage>
        <taxon>Bacteria</taxon>
        <taxon>Pseudomonadati</taxon>
        <taxon>Pseudomonadota</taxon>
        <taxon>Alphaproteobacteria</taxon>
        <taxon>Rhodobacterales</taxon>
        <taxon>Paracoccaceae</taxon>
        <taxon>Meridianimarinicoccus</taxon>
    </lineage>
</organism>
<keyword evidence="2" id="KW-1185">Reference proteome</keyword>